<dbReference type="eggNOG" id="COG1253">
    <property type="taxonomic scope" value="Bacteria"/>
</dbReference>
<gene>
    <name evidence="12" type="ORF">HMPREF1534_00543</name>
</gene>
<dbReference type="STRING" id="1121098.HMPREF1534_00543"/>
<protein>
    <recommendedName>
        <fullName evidence="14">Hemolysin</fullName>
    </recommendedName>
</protein>
<dbReference type="PATRIC" id="fig|1121098.3.peg.553"/>
<dbReference type="InterPro" id="IPR016169">
    <property type="entry name" value="FAD-bd_PCMH_sub2"/>
</dbReference>
<dbReference type="OrthoDB" id="9798188at2"/>
<evidence type="ECO:0000259" key="10">
    <source>
        <dbReference type="PROSITE" id="PS51371"/>
    </source>
</evidence>
<keyword evidence="3" id="KW-0677">Repeat</keyword>
<accession>U6RPQ2</accession>
<dbReference type="InterPro" id="IPR005170">
    <property type="entry name" value="Transptr-assoc_dom"/>
</dbReference>
<evidence type="ECO:0000256" key="1">
    <source>
        <dbReference type="ARBA" id="ARBA00004141"/>
    </source>
</evidence>
<dbReference type="Pfam" id="PF01595">
    <property type="entry name" value="CNNM"/>
    <property type="match status" value="1"/>
</dbReference>
<evidence type="ECO:0000256" key="5">
    <source>
        <dbReference type="ARBA" id="ARBA00023122"/>
    </source>
</evidence>
<dbReference type="InterPro" id="IPR044751">
    <property type="entry name" value="Ion_transp-like_CBS"/>
</dbReference>
<dbReference type="Pfam" id="PF03471">
    <property type="entry name" value="CorC_HlyC"/>
    <property type="match status" value="1"/>
</dbReference>
<dbReference type="InterPro" id="IPR046342">
    <property type="entry name" value="CBS_dom_sf"/>
</dbReference>
<dbReference type="GeneID" id="60063395"/>
<feature type="transmembrane region" description="Helical" evidence="9">
    <location>
        <begin position="56"/>
        <end position="79"/>
    </location>
</feature>
<organism evidence="12 13">
    <name type="scientific">Phocaeicola massiliensis B84634 = Timone 84634 = DSM 17679 = JCM 13223</name>
    <dbReference type="NCBI Taxonomy" id="1121098"/>
    <lineage>
        <taxon>Bacteria</taxon>
        <taxon>Pseudomonadati</taxon>
        <taxon>Bacteroidota</taxon>
        <taxon>Bacteroidia</taxon>
        <taxon>Bacteroidales</taxon>
        <taxon>Bacteroidaceae</taxon>
        <taxon>Phocaeicola</taxon>
    </lineage>
</organism>
<evidence type="ECO:0000256" key="8">
    <source>
        <dbReference type="PROSITE-ProRule" id="PRU01193"/>
    </source>
</evidence>
<dbReference type="Pfam" id="PF00571">
    <property type="entry name" value="CBS"/>
    <property type="match status" value="2"/>
</dbReference>
<dbReference type="InterPro" id="IPR002550">
    <property type="entry name" value="CNNM"/>
</dbReference>
<keyword evidence="2 8" id="KW-0812">Transmembrane</keyword>
<dbReference type="PANTHER" id="PTHR22777">
    <property type="entry name" value="HEMOLYSIN-RELATED"/>
    <property type="match status" value="1"/>
</dbReference>
<dbReference type="Gene3D" id="3.10.580.10">
    <property type="entry name" value="CBS-domain"/>
    <property type="match status" value="1"/>
</dbReference>
<dbReference type="CDD" id="cd04590">
    <property type="entry name" value="CBS_pair_CorC_HlyC_assoc"/>
    <property type="match status" value="1"/>
</dbReference>
<dbReference type="InterPro" id="IPR036318">
    <property type="entry name" value="FAD-bd_PCMH-like_sf"/>
</dbReference>
<dbReference type="InterPro" id="IPR000644">
    <property type="entry name" value="CBS_dom"/>
</dbReference>
<evidence type="ECO:0000259" key="11">
    <source>
        <dbReference type="PROSITE" id="PS51846"/>
    </source>
</evidence>
<dbReference type="HOGENOM" id="CLU_015237_4_1_10"/>
<evidence type="ECO:0000256" key="7">
    <source>
        <dbReference type="PROSITE-ProRule" id="PRU00703"/>
    </source>
</evidence>
<name>U6RPQ2_9BACT</name>
<dbReference type="PROSITE" id="PS51371">
    <property type="entry name" value="CBS"/>
    <property type="match status" value="1"/>
</dbReference>
<evidence type="ECO:0000313" key="13">
    <source>
        <dbReference type="Proteomes" id="UP000017831"/>
    </source>
</evidence>
<dbReference type="Proteomes" id="UP000017831">
    <property type="component" value="Unassembled WGS sequence"/>
</dbReference>
<dbReference type="RefSeq" id="WP_005936761.1">
    <property type="nucleotide sequence ID" value="NZ_KB890320.1"/>
</dbReference>
<evidence type="ECO:0008006" key="14">
    <source>
        <dbReference type="Google" id="ProtNLM"/>
    </source>
</evidence>
<dbReference type="GO" id="GO:0005886">
    <property type="term" value="C:plasma membrane"/>
    <property type="evidence" value="ECO:0007669"/>
    <property type="project" value="TreeGrafter"/>
</dbReference>
<dbReference type="PROSITE" id="PS51846">
    <property type="entry name" value="CNNM"/>
    <property type="match status" value="1"/>
</dbReference>
<keyword evidence="6 8" id="KW-0472">Membrane</keyword>
<feature type="transmembrane region" description="Helical" evidence="9">
    <location>
        <begin position="7"/>
        <end position="26"/>
    </location>
</feature>
<evidence type="ECO:0000256" key="4">
    <source>
        <dbReference type="ARBA" id="ARBA00022989"/>
    </source>
</evidence>
<evidence type="ECO:0000256" key="3">
    <source>
        <dbReference type="ARBA" id="ARBA00022737"/>
    </source>
</evidence>
<proteinExistence type="predicted"/>
<feature type="domain" description="CBS" evidence="10">
    <location>
        <begin position="274"/>
        <end position="331"/>
    </location>
</feature>
<evidence type="ECO:0000256" key="6">
    <source>
        <dbReference type="ARBA" id="ARBA00023136"/>
    </source>
</evidence>
<keyword evidence="5 7" id="KW-0129">CBS domain</keyword>
<dbReference type="SUPFAM" id="SSF56176">
    <property type="entry name" value="FAD-binding/transporter-associated domain-like"/>
    <property type="match status" value="1"/>
</dbReference>
<comment type="caution">
    <text evidence="12">The sequence shown here is derived from an EMBL/GenBank/DDBJ whole genome shotgun (WGS) entry which is preliminary data.</text>
</comment>
<evidence type="ECO:0000256" key="9">
    <source>
        <dbReference type="SAM" id="Phobius"/>
    </source>
</evidence>
<dbReference type="AlphaFoldDB" id="U6RPQ2"/>
<feature type="domain" description="CNNM transmembrane" evidence="11">
    <location>
        <begin position="1"/>
        <end position="197"/>
    </location>
</feature>
<dbReference type="PANTHER" id="PTHR22777:SF17">
    <property type="entry name" value="UPF0053 PROTEIN SLL0260"/>
    <property type="match status" value="1"/>
</dbReference>
<dbReference type="SMART" id="SM01091">
    <property type="entry name" value="CorC_HlyC"/>
    <property type="match status" value="1"/>
</dbReference>
<dbReference type="Gene3D" id="3.30.465.10">
    <property type="match status" value="1"/>
</dbReference>
<evidence type="ECO:0000313" key="12">
    <source>
        <dbReference type="EMBL" id="EOA57776.1"/>
    </source>
</evidence>
<dbReference type="SUPFAM" id="SSF54631">
    <property type="entry name" value="CBS-domain pair"/>
    <property type="match status" value="1"/>
</dbReference>
<feature type="transmembrane region" description="Helical" evidence="9">
    <location>
        <begin position="124"/>
        <end position="143"/>
    </location>
</feature>
<dbReference type="EMBL" id="AQHY01000007">
    <property type="protein sequence ID" value="EOA57776.1"/>
    <property type="molecule type" value="Genomic_DNA"/>
</dbReference>
<dbReference type="GO" id="GO:0050660">
    <property type="term" value="F:flavin adenine dinucleotide binding"/>
    <property type="evidence" value="ECO:0007669"/>
    <property type="project" value="InterPro"/>
</dbReference>
<feature type="transmembrane region" description="Helical" evidence="9">
    <location>
        <begin position="91"/>
        <end position="112"/>
    </location>
</feature>
<reference evidence="12 13" key="1">
    <citation type="submission" date="2013-04" db="EMBL/GenBank/DDBJ databases">
        <title>The Genome Sequence of Bacteroides massiliensis DSM 17679.</title>
        <authorList>
            <consortium name="The Broad Institute Genomics Platform"/>
            <person name="Earl A."/>
            <person name="Ward D."/>
            <person name="Feldgarden M."/>
            <person name="Gevers D."/>
            <person name="Martens E."/>
            <person name="Fenner L."/>
            <person name="Roux V."/>
            <person name="Mallet M.N."/>
            <person name="Raoult D."/>
            <person name="Walker B."/>
            <person name="Young S."/>
            <person name="Zeng Q."/>
            <person name="Gargeya S."/>
            <person name="Fitzgerald M."/>
            <person name="Haas B."/>
            <person name="Abouelleil A."/>
            <person name="Allen A.W."/>
            <person name="Alvarado L."/>
            <person name="Arachchi H.M."/>
            <person name="Berlin A.M."/>
            <person name="Chapman S.B."/>
            <person name="Gainer-Dewar J."/>
            <person name="Goldberg J."/>
            <person name="Griggs A."/>
            <person name="Gujja S."/>
            <person name="Hansen M."/>
            <person name="Howarth C."/>
            <person name="Imamovic A."/>
            <person name="Ireland A."/>
            <person name="Larimer J."/>
            <person name="McCowan C."/>
            <person name="Murphy C."/>
            <person name="Pearson M."/>
            <person name="Poon T.W."/>
            <person name="Priest M."/>
            <person name="Roberts A."/>
            <person name="Saif S."/>
            <person name="Shea T."/>
            <person name="Sisk P."/>
            <person name="Sykes S."/>
            <person name="Wortman J."/>
            <person name="Nusbaum C."/>
            <person name="Birren B."/>
        </authorList>
    </citation>
    <scope>NUCLEOTIDE SEQUENCE [LARGE SCALE GENOMIC DNA]</scope>
    <source>
        <strain evidence="13">B84634 / Timone 84634 / DSM 17679 / JCM 13223</strain>
    </source>
</reference>
<comment type="subcellular location">
    <subcellularLocation>
        <location evidence="1">Membrane</location>
        <topology evidence="1">Multi-pass membrane protein</topology>
    </subcellularLocation>
</comment>
<evidence type="ECO:0000256" key="2">
    <source>
        <dbReference type="ARBA" id="ARBA00022692"/>
    </source>
</evidence>
<keyword evidence="4 8" id="KW-1133">Transmembrane helix</keyword>
<keyword evidence="13" id="KW-1185">Reference proteome</keyword>
<sequence length="419" mass="47486">MGIIIEILITMAFSAFFSGMEIAFVSSNKLRFEMDRNSQSLTSRILSIFFHDPNNFISTMLVGNNIALVIYGILMAQVIEQNILAGLIENEFLLVLIQTIISTLIILVTGEFLPKTLFKINPNLTLNILAVPAFICYIVLYPISKFASSSSNLILRIFGIKVNKEASDKAFTKVDLDYFIQSSIQDTDNGKEIDTEIKIFQNALDFSNIKIRDCMVPRTEIVSIEYGTSLEELKARFIESGISKIIVYKENIDNIVGYIHSSEMFREVTDWAEHIRQLPIVPETMGAHKLMKLFMQQKKSLAVVVDEFGGTSGIVALEDLVEEIFGEIEDEHDTTSYIAKEIGDNEYILSGRLEIEKANELFSLDLPESDEYQTVGGLILHHYQSFPKMHEVIKFDNFQFKIIKVTATKIELVKLKVTE</sequence>